<dbReference type="KEGG" id="wei:EQG49_06400"/>
<dbReference type="Proteomes" id="UP000292886">
    <property type="component" value="Chromosome"/>
</dbReference>
<feature type="domain" description="WxL Interacting Protein peptidoglycan binding" evidence="2">
    <location>
        <begin position="31"/>
        <end position="149"/>
    </location>
</feature>
<keyword evidence="5" id="KW-1185">Reference proteome</keyword>
<keyword evidence="1" id="KW-0812">Transmembrane</keyword>
<feature type="transmembrane region" description="Helical" evidence="1">
    <location>
        <begin position="320"/>
        <end position="344"/>
    </location>
</feature>
<evidence type="ECO:0000313" key="5">
    <source>
        <dbReference type="Proteomes" id="UP000292886"/>
    </source>
</evidence>
<dbReference type="Pfam" id="PF06030">
    <property type="entry name" value="WxLIP_PGBD"/>
    <property type="match status" value="1"/>
</dbReference>
<dbReference type="Pfam" id="PF11797">
    <property type="entry name" value="WxLIP_HBD"/>
    <property type="match status" value="1"/>
</dbReference>
<evidence type="ECO:0000256" key="1">
    <source>
        <dbReference type="SAM" id="Phobius"/>
    </source>
</evidence>
<keyword evidence="1" id="KW-0472">Membrane</keyword>
<keyword evidence="1" id="KW-1133">Transmembrane helix</keyword>
<dbReference type="EMBL" id="CP037940">
    <property type="protein sequence ID" value="QBO36113.1"/>
    <property type="molecule type" value="Genomic_DNA"/>
</dbReference>
<reference evidence="5" key="1">
    <citation type="submission" date="2019-03" db="EMBL/GenBank/DDBJ databases">
        <title>Weissella sp. 26KH-42 Genome sequencing.</title>
        <authorList>
            <person name="Heo J."/>
            <person name="Kim S.-J."/>
            <person name="Kim J.-S."/>
            <person name="Hong S.-B."/>
            <person name="Kwon S.-W."/>
        </authorList>
    </citation>
    <scope>NUCLEOTIDE SEQUENCE [LARGE SCALE GENOMIC DNA]</scope>
    <source>
        <strain evidence="5">26KH-42</strain>
    </source>
</reference>
<evidence type="ECO:0000259" key="3">
    <source>
        <dbReference type="Pfam" id="PF11797"/>
    </source>
</evidence>
<name>A0A4P6YTV1_9LACO</name>
<dbReference type="AlphaFoldDB" id="A0A4P6YTV1"/>
<accession>A0A4P6YTV1</accession>
<evidence type="ECO:0000313" key="4">
    <source>
        <dbReference type="EMBL" id="QBO36113.1"/>
    </source>
</evidence>
<dbReference type="RefSeq" id="WP_133363191.1">
    <property type="nucleotide sequence ID" value="NZ_CP037940.1"/>
</dbReference>
<dbReference type="OrthoDB" id="2148359at2"/>
<sequence length="353" mass="38956">MKVRKILLIIVAMMAVFLSVAKVISASGLDFSVQMAIPTNQIDNEQSYYNLLMNAGQQQTLQIKLVNTTAKRVKVAVSTNTATTNMNGTVEYATKKQSPDKSMQYSLQNYVKTPKQVTIAASGSVIVPVTVQMPKGELRGVMAGGIVFKQVNDAPASTSGMTVINEFTYTVILLMRQSQKIIAPNLALADVGVTQLNRHNALTLSLRNNQPGFLNHLTIESKVTKLGAQKVIYSTKSTDMQMAPNTTMAFPIRLGTDKFVAGDYTAHVIAYGLPAKDGKYIDTSGQHFTYKWNFTKDFVIQEAKANDLNKRSVATHGWPWWLKALIALVVILLASVIGMLIILLRKKKERKRE</sequence>
<protein>
    <submittedName>
        <fullName evidence="4">DUF916 and DUF3324 domain-containing protein</fullName>
    </submittedName>
</protein>
<evidence type="ECO:0000259" key="2">
    <source>
        <dbReference type="Pfam" id="PF06030"/>
    </source>
</evidence>
<gene>
    <name evidence="4" type="ORF">EQG49_06400</name>
</gene>
<proteinExistence type="predicted"/>
<dbReference type="InterPro" id="IPR021759">
    <property type="entry name" value="WxLIP_HBD"/>
</dbReference>
<organism evidence="4 5">
    <name type="scientific">Periweissella cryptocerci</name>
    <dbReference type="NCBI Taxonomy" id="2506420"/>
    <lineage>
        <taxon>Bacteria</taxon>
        <taxon>Bacillati</taxon>
        <taxon>Bacillota</taxon>
        <taxon>Bacilli</taxon>
        <taxon>Lactobacillales</taxon>
        <taxon>Lactobacillaceae</taxon>
        <taxon>Periweissella</taxon>
    </lineage>
</organism>
<feature type="domain" description="WxL Interacting Protein host binding" evidence="3">
    <location>
        <begin position="159"/>
        <end position="310"/>
    </location>
</feature>
<dbReference type="InterPro" id="IPR010317">
    <property type="entry name" value="WxLIP_PGBD"/>
</dbReference>